<organism evidence="7 8">
    <name type="scientific">Rhodopseudomonas palustris</name>
    <dbReference type="NCBI Taxonomy" id="1076"/>
    <lineage>
        <taxon>Bacteria</taxon>
        <taxon>Pseudomonadati</taxon>
        <taxon>Pseudomonadota</taxon>
        <taxon>Alphaproteobacteria</taxon>
        <taxon>Hyphomicrobiales</taxon>
        <taxon>Nitrobacteraceae</taxon>
        <taxon>Rhodopseudomonas</taxon>
    </lineage>
</organism>
<dbReference type="PANTHER" id="PTHR30126">
    <property type="entry name" value="HTH-TYPE TRANSCRIPTIONAL REGULATOR"/>
    <property type="match status" value="1"/>
</dbReference>
<keyword evidence="3" id="KW-0805">Transcription regulation</keyword>
<feature type="domain" description="HTH lysR-type" evidence="6">
    <location>
        <begin position="4"/>
        <end position="62"/>
    </location>
</feature>
<keyword evidence="5" id="KW-0804">Transcription</keyword>
<dbReference type="GO" id="GO:0003700">
    <property type="term" value="F:DNA-binding transcription factor activity"/>
    <property type="evidence" value="ECO:0007669"/>
    <property type="project" value="InterPro"/>
</dbReference>
<dbReference type="InterPro" id="IPR036388">
    <property type="entry name" value="WH-like_DNA-bd_sf"/>
</dbReference>
<dbReference type="InterPro" id="IPR036390">
    <property type="entry name" value="WH_DNA-bd_sf"/>
</dbReference>
<dbReference type="InterPro" id="IPR005119">
    <property type="entry name" value="LysR_subst-bd"/>
</dbReference>
<evidence type="ECO:0000256" key="2">
    <source>
        <dbReference type="ARBA" id="ARBA00009437"/>
    </source>
</evidence>
<evidence type="ECO:0000313" key="8">
    <source>
        <dbReference type="Proteomes" id="UP000782519"/>
    </source>
</evidence>
<dbReference type="Pfam" id="PF03466">
    <property type="entry name" value="LysR_substrate"/>
    <property type="match status" value="1"/>
</dbReference>
<gene>
    <name evidence="7" type="ORF">HZA66_02465</name>
</gene>
<sequence>MIGMNLQDIEAFVAVADTGSVSRAAARLNLTQPATSRRIQNFEAAVGEGLLFNRLVKPAALTAVGEHVLEHCRRVLAAVAELQACTTGAANPQGELKIGIAHGLGEMVLTAPLDALRKDFPRVKLQISSNWSAGLIDEVRSGAIDCAIGLLTEDHAIPAGLRRMPLGAEQIVVVSASRAPTRPDGSPWRLRDLADEAWFLNPAGCGCRTALVRSYDRQQLPMRIAAEIFGEDLQLALLSKDGGLSLVPRRLFEQSHRREGRHIVSVVDFNVPAMVTLIRGAVPSRFDPAIDRLAGELAEKLKLSHNYA</sequence>
<dbReference type="Pfam" id="PF00126">
    <property type="entry name" value="HTH_1"/>
    <property type="match status" value="1"/>
</dbReference>
<evidence type="ECO:0000256" key="1">
    <source>
        <dbReference type="ARBA" id="ARBA00003502"/>
    </source>
</evidence>
<dbReference type="SUPFAM" id="SSF46785">
    <property type="entry name" value="Winged helix' DNA-binding domain"/>
    <property type="match status" value="1"/>
</dbReference>
<evidence type="ECO:0000256" key="5">
    <source>
        <dbReference type="ARBA" id="ARBA00023163"/>
    </source>
</evidence>
<keyword evidence="4" id="KW-0238">DNA-binding</keyword>
<dbReference type="PROSITE" id="PS50931">
    <property type="entry name" value="HTH_LYSR"/>
    <property type="match status" value="1"/>
</dbReference>
<evidence type="ECO:0000313" key="7">
    <source>
        <dbReference type="EMBL" id="MBI5128283.1"/>
    </source>
</evidence>
<dbReference type="CDD" id="cd05466">
    <property type="entry name" value="PBP2_LTTR_substrate"/>
    <property type="match status" value="1"/>
</dbReference>
<dbReference type="Gene3D" id="3.40.190.10">
    <property type="entry name" value="Periplasmic binding protein-like II"/>
    <property type="match status" value="2"/>
</dbReference>
<dbReference type="AlphaFoldDB" id="A0A933RXH1"/>
<dbReference type="PANTHER" id="PTHR30126:SF39">
    <property type="entry name" value="HTH-TYPE TRANSCRIPTIONAL REGULATOR CYSL"/>
    <property type="match status" value="1"/>
</dbReference>
<dbReference type="InterPro" id="IPR000847">
    <property type="entry name" value="LysR_HTH_N"/>
</dbReference>
<reference evidence="7" key="1">
    <citation type="submission" date="2020-07" db="EMBL/GenBank/DDBJ databases">
        <title>Huge and variable diversity of episymbiotic CPR bacteria and DPANN archaea in groundwater ecosystems.</title>
        <authorList>
            <person name="He C.Y."/>
            <person name="Keren R."/>
            <person name="Whittaker M."/>
            <person name="Farag I.F."/>
            <person name="Doudna J."/>
            <person name="Cate J.H.D."/>
            <person name="Banfield J.F."/>
        </authorList>
    </citation>
    <scope>NUCLEOTIDE SEQUENCE</scope>
    <source>
        <strain evidence="7">NC_groundwater_1818_Pr3_B-0.1um_66_35</strain>
    </source>
</reference>
<protein>
    <submittedName>
        <fullName evidence="7">LysR family transcriptional regulator</fullName>
    </submittedName>
</protein>
<proteinExistence type="inferred from homology"/>
<comment type="similarity">
    <text evidence="2">Belongs to the LysR transcriptional regulatory family.</text>
</comment>
<comment type="function">
    <text evidence="1">NodD regulates the expression of the nodABCFE genes which encode other nodulation proteins. NodD is also a negative regulator of its own expression. Binds flavonoids as inducers.</text>
</comment>
<comment type="caution">
    <text evidence="7">The sequence shown here is derived from an EMBL/GenBank/DDBJ whole genome shotgun (WGS) entry which is preliminary data.</text>
</comment>
<evidence type="ECO:0000256" key="3">
    <source>
        <dbReference type="ARBA" id="ARBA00023015"/>
    </source>
</evidence>
<dbReference type="Proteomes" id="UP000782519">
    <property type="component" value="Unassembled WGS sequence"/>
</dbReference>
<accession>A0A933RXH1</accession>
<evidence type="ECO:0000256" key="4">
    <source>
        <dbReference type="ARBA" id="ARBA00023125"/>
    </source>
</evidence>
<name>A0A933RXH1_RHOPL</name>
<dbReference type="GO" id="GO:0000976">
    <property type="term" value="F:transcription cis-regulatory region binding"/>
    <property type="evidence" value="ECO:0007669"/>
    <property type="project" value="TreeGrafter"/>
</dbReference>
<dbReference type="Gene3D" id="1.10.10.10">
    <property type="entry name" value="Winged helix-like DNA-binding domain superfamily/Winged helix DNA-binding domain"/>
    <property type="match status" value="1"/>
</dbReference>
<dbReference type="SUPFAM" id="SSF53850">
    <property type="entry name" value="Periplasmic binding protein-like II"/>
    <property type="match status" value="1"/>
</dbReference>
<dbReference type="EMBL" id="JACRJB010000007">
    <property type="protein sequence ID" value="MBI5128283.1"/>
    <property type="molecule type" value="Genomic_DNA"/>
</dbReference>
<evidence type="ECO:0000259" key="6">
    <source>
        <dbReference type="PROSITE" id="PS50931"/>
    </source>
</evidence>